<sequence length="380" mass="43408">MSDVQGIVKALWIQFNWNFGVMNCGSAWRAHRRTFHQCFSRQHVAKYHHILEEEIRIFLGRMATNAPDIFHDIRTLLMDDADYLGHGFSEVTLPGSNLVNLFPILRYVPKWFPGASWKRRMAEIAAVSRRIVVGPFRDAMQQTFRVNTLRRHRKAGIDTTVNTSRAFILALATHTEVQQRARDEAEAVLGEGRLPSVGDCAKLPYVQAVVREIYRWHTVVPLGKLLLILPSPSVLNHPSETQAIPHVSSRDFEYWGYLIPKGTMILPNSWAVMHDPDTFKDPLEFRPERYLKSDGKLDTSVLDPDVAVFGYGQRKCPGRHLSNEALTYTIVCLLTVFEIKPSKDELGNDVPMELKVNSDLICSPEPFNLRFLRRNAVCLM</sequence>
<evidence type="ECO:0000256" key="4">
    <source>
        <dbReference type="ARBA" id="ARBA00022617"/>
    </source>
</evidence>
<dbReference type="InterPro" id="IPR002401">
    <property type="entry name" value="Cyt_P450_E_grp-I"/>
</dbReference>
<dbReference type="InParanoid" id="D6RKT6"/>
<proteinExistence type="inferred from homology"/>
<evidence type="ECO:0000256" key="10">
    <source>
        <dbReference type="RuleBase" id="RU000461"/>
    </source>
</evidence>
<keyword evidence="12" id="KW-1185">Reference proteome</keyword>
<evidence type="ECO:0000256" key="1">
    <source>
        <dbReference type="ARBA" id="ARBA00001971"/>
    </source>
</evidence>
<keyword evidence="4 9" id="KW-0349">Heme</keyword>
<protein>
    <submittedName>
        <fullName evidence="11">Cytochrome P450</fullName>
    </submittedName>
</protein>
<dbReference type="eggNOG" id="KOG0156">
    <property type="taxonomic scope" value="Eukaryota"/>
</dbReference>
<dbReference type="PROSITE" id="PS00086">
    <property type="entry name" value="CYTOCHROME_P450"/>
    <property type="match status" value="1"/>
</dbReference>
<evidence type="ECO:0000313" key="11">
    <source>
        <dbReference type="EMBL" id="EFI28479.1"/>
    </source>
</evidence>
<dbReference type="Proteomes" id="UP000001861">
    <property type="component" value="Unassembled WGS sequence"/>
</dbReference>
<dbReference type="VEuPathDB" id="FungiDB:CC1G_14012"/>
<dbReference type="PANTHER" id="PTHR46300">
    <property type="entry name" value="P450, PUTATIVE (EUROFUNG)-RELATED-RELATED"/>
    <property type="match status" value="1"/>
</dbReference>
<dbReference type="InterPro" id="IPR017972">
    <property type="entry name" value="Cyt_P450_CS"/>
</dbReference>
<keyword evidence="7 9" id="KW-0408">Iron</keyword>
<feature type="binding site" description="axial binding residue" evidence="9">
    <location>
        <position position="316"/>
    </location>
    <ligand>
        <name>heme</name>
        <dbReference type="ChEBI" id="CHEBI:30413"/>
    </ligand>
    <ligandPart>
        <name>Fe</name>
        <dbReference type="ChEBI" id="CHEBI:18248"/>
    </ligandPart>
</feature>
<comment type="similarity">
    <text evidence="3 10">Belongs to the cytochrome P450 family.</text>
</comment>
<dbReference type="GO" id="GO:0016705">
    <property type="term" value="F:oxidoreductase activity, acting on paired donors, with incorporation or reduction of molecular oxygen"/>
    <property type="evidence" value="ECO:0007669"/>
    <property type="project" value="InterPro"/>
</dbReference>
<evidence type="ECO:0000256" key="5">
    <source>
        <dbReference type="ARBA" id="ARBA00022723"/>
    </source>
</evidence>
<evidence type="ECO:0000256" key="9">
    <source>
        <dbReference type="PIRSR" id="PIRSR602401-1"/>
    </source>
</evidence>
<dbReference type="SUPFAM" id="SSF48264">
    <property type="entry name" value="Cytochrome P450"/>
    <property type="match status" value="1"/>
</dbReference>
<dbReference type="GO" id="GO:0020037">
    <property type="term" value="F:heme binding"/>
    <property type="evidence" value="ECO:0007669"/>
    <property type="project" value="InterPro"/>
</dbReference>
<evidence type="ECO:0000256" key="3">
    <source>
        <dbReference type="ARBA" id="ARBA00010617"/>
    </source>
</evidence>
<dbReference type="OMA" id="IANIWDC"/>
<dbReference type="InterPro" id="IPR050364">
    <property type="entry name" value="Cytochrome_P450_fung"/>
</dbReference>
<evidence type="ECO:0000313" key="12">
    <source>
        <dbReference type="Proteomes" id="UP000001861"/>
    </source>
</evidence>
<dbReference type="PRINTS" id="PR00385">
    <property type="entry name" value="P450"/>
</dbReference>
<evidence type="ECO:0000256" key="7">
    <source>
        <dbReference type="ARBA" id="ARBA00023004"/>
    </source>
</evidence>
<dbReference type="HOGENOM" id="CLU_001570_2_0_1"/>
<accession>D6RKT6</accession>
<evidence type="ECO:0000256" key="2">
    <source>
        <dbReference type="ARBA" id="ARBA00005179"/>
    </source>
</evidence>
<evidence type="ECO:0000256" key="6">
    <source>
        <dbReference type="ARBA" id="ARBA00023002"/>
    </source>
</evidence>
<reference evidence="11 12" key="1">
    <citation type="journal article" date="2010" name="Proc. Natl. Acad. Sci. U.S.A.">
        <title>Insights into evolution of multicellular fungi from the assembled chromosomes of the mushroom Coprinopsis cinerea (Coprinus cinereus).</title>
        <authorList>
            <person name="Stajich J.E."/>
            <person name="Wilke S.K."/>
            <person name="Ahren D."/>
            <person name="Au C.H."/>
            <person name="Birren B.W."/>
            <person name="Borodovsky M."/>
            <person name="Burns C."/>
            <person name="Canback B."/>
            <person name="Casselton L.A."/>
            <person name="Cheng C.K."/>
            <person name="Deng J."/>
            <person name="Dietrich F.S."/>
            <person name="Fargo D.C."/>
            <person name="Farman M.L."/>
            <person name="Gathman A.C."/>
            <person name="Goldberg J."/>
            <person name="Guigo R."/>
            <person name="Hoegger P.J."/>
            <person name="Hooker J.B."/>
            <person name="Huggins A."/>
            <person name="James T.Y."/>
            <person name="Kamada T."/>
            <person name="Kilaru S."/>
            <person name="Kodira C."/>
            <person name="Kues U."/>
            <person name="Kupfer D."/>
            <person name="Kwan H.S."/>
            <person name="Lomsadze A."/>
            <person name="Li W."/>
            <person name="Lilly W.W."/>
            <person name="Ma L.J."/>
            <person name="Mackey A.J."/>
            <person name="Manning G."/>
            <person name="Martin F."/>
            <person name="Muraguchi H."/>
            <person name="Natvig D.O."/>
            <person name="Palmerini H."/>
            <person name="Ramesh M.A."/>
            <person name="Rehmeyer C.J."/>
            <person name="Roe B.A."/>
            <person name="Shenoy N."/>
            <person name="Stanke M."/>
            <person name="Ter-Hovhannisyan V."/>
            <person name="Tunlid A."/>
            <person name="Velagapudi R."/>
            <person name="Vision T.J."/>
            <person name="Zeng Q."/>
            <person name="Zolan M.E."/>
            <person name="Pukkila P.J."/>
        </authorList>
    </citation>
    <scope>NUCLEOTIDE SEQUENCE [LARGE SCALE GENOMIC DNA]</scope>
    <source>
        <strain evidence="12">Okayama-7 / 130 / ATCC MYA-4618 / FGSC 9003</strain>
    </source>
</reference>
<dbReference type="EMBL" id="AACS02000002">
    <property type="protein sequence ID" value="EFI28479.1"/>
    <property type="molecule type" value="Genomic_DNA"/>
</dbReference>
<dbReference type="GeneID" id="9379236"/>
<dbReference type="OrthoDB" id="2789670at2759"/>
<name>D6RKT6_COPC7</name>
<dbReference type="GO" id="GO:0005506">
    <property type="term" value="F:iron ion binding"/>
    <property type="evidence" value="ECO:0007669"/>
    <property type="project" value="InterPro"/>
</dbReference>
<comment type="cofactor">
    <cofactor evidence="1 9">
        <name>heme</name>
        <dbReference type="ChEBI" id="CHEBI:30413"/>
    </cofactor>
</comment>
<keyword evidence="6 10" id="KW-0560">Oxidoreductase</keyword>
<keyword evidence="8 10" id="KW-0503">Monooxygenase</keyword>
<dbReference type="InterPro" id="IPR001128">
    <property type="entry name" value="Cyt_P450"/>
</dbReference>
<dbReference type="Pfam" id="PF00067">
    <property type="entry name" value="p450"/>
    <property type="match status" value="2"/>
</dbReference>
<dbReference type="KEGG" id="cci:CC1G_14012"/>
<comment type="caution">
    <text evidence="11">The sequence shown here is derived from an EMBL/GenBank/DDBJ whole genome shotgun (WGS) entry which is preliminary data.</text>
</comment>
<dbReference type="PRINTS" id="PR00463">
    <property type="entry name" value="EP450I"/>
</dbReference>
<comment type="pathway">
    <text evidence="2">Secondary metabolite biosynthesis.</text>
</comment>
<dbReference type="GO" id="GO:0004497">
    <property type="term" value="F:monooxygenase activity"/>
    <property type="evidence" value="ECO:0007669"/>
    <property type="project" value="UniProtKB-KW"/>
</dbReference>
<keyword evidence="5 9" id="KW-0479">Metal-binding</keyword>
<dbReference type="InterPro" id="IPR036396">
    <property type="entry name" value="Cyt_P450_sf"/>
</dbReference>
<evidence type="ECO:0000256" key="8">
    <source>
        <dbReference type="ARBA" id="ARBA00023033"/>
    </source>
</evidence>
<gene>
    <name evidence="11" type="ORF">CC1G_14012</name>
</gene>
<dbReference type="Gene3D" id="1.10.630.10">
    <property type="entry name" value="Cytochrome P450"/>
    <property type="match status" value="2"/>
</dbReference>
<dbReference type="RefSeq" id="XP_002911973.1">
    <property type="nucleotide sequence ID" value="XM_002911927.1"/>
</dbReference>
<dbReference type="AlphaFoldDB" id="D6RKT6"/>
<organism evidence="11 12">
    <name type="scientific">Coprinopsis cinerea (strain Okayama-7 / 130 / ATCC MYA-4618 / FGSC 9003)</name>
    <name type="common">Inky cap fungus</name>
    <name type="synonym">Hormographiella aspergillata</name>
    <dbReference type="NCBI Taxonomy" id="240176"/>
    <lineage>
        <taxon>Eukaryota</taxon>
        <taxon>Fungi</taxon>
        <taxon>Dikarya</taxon>
        <taxon>Basidiomycota</taxon>
        <taxon>Agaricomycotina</taxon>
        <taxon>Agaricomycetes</taxon>
        <taxon>Agaricomycetidae</taxon>
        <taxon>Agaricales</taxon>
        <taxon>Agaricineae</taxon>
        <taxon>Psathyrellaceae</taxon>
        <taxon>Coprinopsis</taxon>
    </lineage>
</organism>